<dbReference type="SUPFAM" id="SSF63411">
    <property type="entry name" value="LuxS/MPP-like metallohydrolase"/>
    <property type="match status" value="4"/>
</dbReference>
<keyword evidence="5 13" id="KW-0645">Protease</keyword>
<dbReference type="Pfam" id="PF05193">
    <property type="entry name" value="Peptidase_M16_C"/>
    <property type="match status" value="1"/>
</dbReference>
<keyword evidence="11" id="KW-0496">Mitochondrion</keyword>
<dbReference type="Pfam" id="PF22516">
    <property type="entry name" value="PreP_C"/>
    <property type="match status" value="1"/>
</dbReference>
<comment type="cofactor">
    <cofactor evidence="1">
        <name>Zn(2+)</name>
        <dbReference type="ChEBI" id="CHEBI:29105"/>
    </cofactor>
</comment>
<evidence type="ECO:0000313" key="13">
    <source>
        <dbReference type="EMBL" id="MBW37185.1"/>
    </source>
</evidence>
<dbReference type="EMBL" id="GGFK01003864">
    <property type="protein sequence ID" value="MBW37185.1"/>
    <property type="molecule type" value="Transcribed_RNA"/>
</dbReference>
<evidence type="ECO:0000256" key="3">
    <source>
        <dbReference type="ARBA" id="ARBA00007575"/>
    </source>
</evidence>
<evidence type="ECO:0000256" key="10">
    <source>
        <dbReference type="ARBA" id="ARBA00023049"/>
    </source>
</evidence>
<keyword evidence="8" id="KW-0862">Zinc</keyword>
<evidence type="ECO:0000256" key="1">
    <source>
        <dbReference type="ARBA" id="ARBA00001947"/>
    </source>
</evidence>
<evidence type="ECO:0000256" key="8">
    <source>
        <dbReference type="ARBA" id="ARBA00022833"/>
    </source>
</evidence>
<keyword evidence="7" id="KW-0378">Hydrolase</keyword>
<organism evidence="13">
    <name type="scientific">Anopheles triannulatus</name>
    <dbReference type="NCBI Taxonomy" id="58253"/>
    <lineage>
        <taxon>Eukaryota</taxon>
        <taxon>Metazoa</taxon>
        <taxon>Ecdysozoa</taxon>
        <taxon>Arthropoda</taxon>
        <taxon>Hexapoda</taxon>
        <taxon>Insecta</taxon>
        <taxon>Pterygota</taxon>
        <taxon>Neoptera</taxon>
        <taxon>Endopterygota</taxon>
        <taxon>Diptera</taxon>
        <taxon>Nematocera</taxon>
        <taxon>Culicoidea</taxon>
        <taxon>Culicidae</taxon>
        <taxon>Anophelinae</taxon>
        <taxon>Anopheles</taxon>
    </lineage>
</organism>
<dbReference type="FunFam" id="3.30.830.10:FF:000011">
    <property type="entry name" value="Presequence protease, mitochondrial"/>
    <property type="match status" value="1"/>
</dbReference>
<evidence type="ECO:0000256" key="4">
    <source>
        <dbReference type="ARBA" id="ARBA00020167"/>
    </source>
</evidence>
<evidence type="ECO:0000256" key="2">
    <source>
        <dbReference type="ARBA" id="ARBA00004173"/>
    </source>
</evidence>
<dbReference type="InterPro" id="IPR011249">
    <property type="entry name" value="Metalloenz_LuxS/M16"/>
</dbReference>
<feature type="domain" description="Peptidase M16C associated" evidence="12">
    <location>
        <begin position="506"/>
        <end position="754"/>
    </location>
</feature>
<dbReference type="PANTHER" id="PTHR43016:SF13">
    <property type="entry name" value="PRESEQUENCE PROTEASE, MITOCHONDRIAL"/>
    <property type="match status" value="1"/>
</dbReference>
<dbReference type="InterPro" id="IPR055130">
    <property type="entry name" value="PreP_C"/>
</dbReference>
<dbReference type="AlphaFoldDB" id="A0A2M4A8U4"/>
<dbReference type="FunFam" id="3.30.830.10:FF:000013">
    <property type="entry name" value="Mitochondrial presequence protease"/>
    <property type="match status" value="1"/>
</dbReference>
<keyword evidence="9" id="KW-0809">Transit peptide</keyword>
<dbReference type="InterPro" id="IPR007863">
    <property type="entry name" value="Peptidase_M16_C"/>
</dbReference>
<dbReference type="GO" id="GO:0046872">
    <property type="term" value="F:metal ion binding"/>
    <property type="evidence" value="ECO:0007669"/>
    <property type="project" value="UniProtKB-KW"/>
</dbReference>
<dbReference type="Gene3D" id="3.30.830.10">
    <property type="entry name" value="Metalloenzyme, LuxS/M16 peptidase-like"/>
    <property type="match status" value="4"/>
</dbReference>
<evidence type="ECO:0000256" key="5">
    <source>
        <dbReference type="ARBA" id="ARBA00022670"/>
    </source>
</evidence>
<dbReference type="GO" id="GO:0016485">
    <property type="term" value="P:protein processing"/>
    <property type="evidence" value="ECO:0007669"/>
    <property type="project" value="TreeGrafter"/>
</dbReference>
<proteinExistence type="inferred from homology"/>
<accession>A0A2M4A8U4</accession>
<keyword evidence="10" id="KW-0482">Metalloprotease</keyword>
<evidence type="ECO:0000259" key="12">
    <source>
        <dbReference type="SMART" id="SM01264"/>
    </source>
</evidence>
<evidence type="ECO:0000256" key="9">
    <source>
        <dbReference type="ARBA" id="ARBA00022946"/>
    </source>
</evidence>
<evidence type="ECO:0000256" key="11">
    <source>
        <dbReference type="ARBA" id="ARBA00023128"/>
    </source>
</evidence>
<dbReference type="PANTHER" id="PTHR43016">
    <property type="entry name" value="PRESEQUENCE PROTEASE"/>
    <property type="match status" value="1"/>
</dbReference>
<evidence type="ECO:0000256" key="7">
    <source>
        <dbReference type="ARBA" id="ARBA00022801"/>
    </source>
</evidence>
<dbReference type="SMART" id="SM01264">
    <property type="entry name" value="M16C_associated"/>
    <property type="match status" value="1"/>
</dbReference>
<sequence>MFRQLSSMKRVWQTPHRWLSSTPAPKINPAVLANIRASDRYKPGDRYNGFICTQAQFIPDFNMTAYMFRHEKTGCQYLHIDRQDTNNVFSVNFRTTPFDSTGLPHILEHSVLCGSEKFPVRDPFFKMLNRSLATFMNAMTGPDYTLYPFSSTNEIDYRNLQTIYMDAAFRPNLKYQDFLQEGWRLEHAELRNRSSEYVFKGVVYNEMKGAFAENSAVFGQQFFNQILPDHTYGYVSGGDPLAIPSLRHEDLVNFHQKYYHPSNARIFSYGCFDLDRTMAFVDGQYLSNYDRIDTGYSVIPPQPRWTSARKQHIQCRYDNMGAPIERQNQIAIGYLMTDITDVYETFLMHILSELLVKGPNSYFYKSLIEPNLSGGYNQLTGFDSHIRDTMFVVGLQDLPQEEFEHVEQIFDRTVDEVIEKGFEQSHIESVLHSIELTMRHQTTRFGLGLLFNLTPLWNHDGDLIRAMNVSDLVRALRENMAANPKYLQRKVEYYFRNNRHRLTMTMSPDEAYDRRFIESERKILQQKVAQLNESDRERIYREGLELSEAQKSIPNTEVLPCLRLHEINAKANPQTSIEQRLVGNVPTQLCRVDTNGVVYFRGVLDVSGLTDEQKHLLPLFNTIVTQFGTERHDYRAFDQLVSTKTAGIGFSTHLAENVDNNGQYEFGLYFGTYALDRNVPDMFDIFRQIFNEIQLTDVARFEMLLENYVSELSVGLAQSGHMYAMQNASGLVTESGRLRERLSGIEHLAFMKDLTQRHTPAEILDKVRSITQLFSGAGLRCALNYTPQSEGQTLGHYESFINSVPLRSTARVWNISRPLVAPDNANISCRHTVMNIPVNYCAKSLLTVPYTDRHYAPLKVLAKYLSAKYLLPVVREQNGAYGAGAKIASDGLFSFFSYRDPNSRSTLDVFDGAYEWNVNKLPKLDEQTLFEAKLGVLQQLDVPIAPLERGMDLFRQGITDELFDRHRQAVLEVGKEQLLEVNERYLRPGAPSIAIGKSVLGPENDSLKKDGESWTNFAL</sequence>
<dbReference type="FunFam" id="3.30.830.10:FF:000009">
    <property type="entry name" value="Presequence protease, mitochondrial"/>
    <property type="match status" value="1"/>
</dbReference>
<name>A0A2M4A8U4_9DIPT</name>
<keyword evidence="6" id="KW-0479">Metal-binding</keyword>
<dbReference type="InterPro" id="IPR013578">
    <property type="entry name" value="Peptidase_M16C_assoc"/>
</dbReference>
<comment type="subcellular location">
    <subcellularLocation>
        <location evidence="2">Mitochondrion</location>
    </subcellularLocation>
</comment>
<dbReference type="Pfam" id="PF08367">
    <property type="entry name" value="M16C_assoc"/>
    <property type="match status" value="1"/>
</dbReference>
<dbReference type="GO" id="GO:0005759">
    <property type="term" value="C:mitochondrial matrix"/>
    <property type="evidence" value="ECO:0007669"/>
    <property type="project" value="TreeGrafter"/>
</dbReference>
<dbReference type="GO" id="GO:0004222">
    <property type="term" value="F:metalloendopeptidase activity"/>
    <property type="evidence" value="ECO:0007669"/>
    <property type="project" value="TreeGrafter"/>
</dbReference>
<evidence type="ECO:0000256" key="6">
    <source>
        <dbReference type="ARBA" id="ARBA00022723"/>
    </source>
</evidence>
<protein>
    <recommendedName>
        <fullName evidence="4">Presequence protease, mitochondrial</fullName>
    </recommendedName>
</protein>
<reference evidence="13" key="1">
    <citation type="submission" date="2018-01" db="EMBL/GenBank/DDBJ databases">
        <title>An insight into the sialome of Amazonian anophelines.</title>
        <authorList>
            <person name="Ribeiro J.M."/>
            <person name="Scarpassa V."/>
            <person name="Calvo E."/>
        </authorList>
    </citation>
    <scope>NUCLEOTIDE SEQUENCE</scope>
    <source>
        <tissue evidence="13">Salivary glands</tissue>
    </source>
</reference>
<comment type="similarity">
    <text evidence="3">Belongs to the peptidase M16 family. PreP subfamily.</text>
</comment>